<evidence type="ECO:0000313" key="16">
    <source>
        <dbReference type="Proteomes" id="UP001634394"/>
    </source>
</evidence>
<gene>
    <name evidence="15" type="ORF">ACJMK2_023375</name>
</gene>
<accession>A0ABD3T410</accession>
<dbReference type="Gene3D" id="3.40.50.300">
    <property type="entry name" value="P-loop containing nucleotide triphosphate hydrolases"/>
    <property type="match status" value="2"/>
</dbReference>
<feature type="transmembrane region" description="Helical" evidence="12">
    <location>
        <begin position="787"/>
        <end position="807"/>
    </location>
</feature>
<evidence type="ECO:0000259" key="13">
    <source>
        <dbReference type="PROSITE" id="PS50893"/>
    </source>
</evidence>
<keyword evidence="5" id="KW-0677">Repeat</keyword>
<keyword evidence="4 12" id="KW-0812">Transmembrane</keyword>
<sequence>DMQELASGLGDKMALFLQWVFTWIACYVVALIKGWQLSMATMTVCPPLLVVGALAMRWLKDMAIEELRVYATAGTVAEEVFSSIRTVTAFNGQEKECKRYEERLSQAHNYSARKGVALGLGSGAVWFFIFCGLGISFWYGTELFLDGESDMVPGNVTTIFLLIIIGTTSLAQAFPNLEAISMARAAATHVFQIIEWKSAIDATEKVGDIPEVIRGNLEFRNVQFSYPSRPDVKVLNDLTFSVAVGKTVAIVGSSGCGKSTVIQLIQRFYDPDEGQILLDGRDIKDLNLRWLREQIGVVSQEPVLFATTIRENIRFGRMDVTKNEIEEAATLANAHEFICTLPQGYETIVGERGTQISGGQKQRIAIARALVRNPKILLLDEATSALDNESEVIVQDALEKAKEGRSTIIIAHRLSTIRNANSIYSLKEGTVVENGTHSELMQKEGLFHSLVKHQEAMHSEMGEDEVLEELKRALFNECPSEKHVAPMPAIKPTFSKENSEQPVEEIEANNISIKRILLLNSPEWCVIIIGCLLAVISGALQPCFALFLSEFIGVFSAEEEQMRQTAKILFGVIVGTGILYAAVRVLLYICFAKAGANLTQRLRRLTFGAIIKQDIAFFDDPQNRVGHLTTRLANDCTLIQGVTGSKLGNVLESVATIVVSLVIVFFSSWKLTLVVLAFLPLMVGVGLIHGKILQGSTKSDKKSLEEAGQIFSESVDNIRTVASLTREYTFMEKYNKVIESMLSKGLRRAFASGVNFAMFSSLSFFGYAAAFTYGAYLVQNEHLTFHYVFRVFSTIIYGGMSIGRHASRGEDFTKAKMAAARLFGMIDKVPAIQSSGNDGKQCESFSGDVEFKDLSFHYPTRPAANVLKEISFAVKPGETLALVGTSGCGKSTIFSLIERFYDPLHGQVLADGVDLKSLNLNWLRSQVGIVFQEPALFDASITENIAYGDNNRAVTMDEITQATRSANIHNFIESLPMGYDTNVGPKGTQLSGGQKQRIAIARALIRNPKILLLDEATSALDYESEKVVHEALDHAKKGRTCIVIAHRLSTIQIADKIAIIHKGAVVEQGNHTELMARKGVYFRLQTSQKRR</sequence>
<feature type="transmembrane region" description="Helical" evidence="12">
    <location>
        <begin position="151"/>
        <end position="174"/>
    </location>
</feature>
<feature type="non-terminal residue" evidence="15">
    <location>
        <position position="1"/>
    </location>
</feature>
<dbReference type="InterPro" id="IPR039421">
    <property type="entry name" value="Type_1_exporter"/>
</dbReference>
<evidence type="ECO:0000256" key="8">
    <source>
        <dbReference type="ARBA" id="ARBA00022967"/>
    </source>
</evidence>
<dbReference type="InterPro" id="IPR017871">
    <property type="entry name" value="ABC_transporter-like_CS"/>
</dbReference>
<feature type="transmembrane region" description="Helical" evidence="12">
    <location>
        <begin position="749"/>
        <end position="775"/>
    </location>
</feature>
<keyword evidence="10 12" id="KW-0472">Membrane</keyword>
<dbReference type="PANTHER" id="PTHR43394">
    <property type="entry name" value="ATP-DEPENDENT PERMEASE MDL1, MITOCHONDRIAL"/>
    <property type="match status" value="1"/>
</dbReference>
<dbReference type="InterPro" id="IPR003593">
    <property type="entry name" value="AAA+_ATPase"/>
</dbReference>
<evidence type="ECO:0000256" key="3">
    <source>
        <dbReference type="ARBA" id="ARBA00022448"/>
    </source>
</evidence>
<protein>
    <submittedName>
        <fullName evidence="15">Uncharacterized protein</fullName>
    </submittedName>
</protein>
<comment type="caution">
    <text evidence="15">The sequence shown here is derived from an EMBL/GenBank/DDBJ whole genome shotgun (WGS) entry which is preliminary data.</text>
</comment>
<evidence type="ECO:0000256" key="12">
    <source>
        <dbReference type="SAM" id="Phobius"/>
    </source>
</evidence>
<evidence type="ECO:0000256" key="11">
    <source>
        <dbReference type="ARBA" id="ARBA00023180"/>
    </source>
</evidence>
<evidence type="ECO:0000256" key="4">
    <source>
        <dbReference type="ARBA" id="ARBA00022692"/>
    </source>
</evidence>
<dbReference type="InterPro" id="IPR011527">
    <property type="entry name" value="ABC1_TM_dom"/>
</dbReference>
<dbReference type="SMART" id="SM00382">
    <property type="entry name" value="AAA"/>
    <property type="match status" value="2"/>
</dbReference>
<dbReference type="CDD" id="cd18577">
    <property type="entry name" value="ABC_6TM_Pgp_ABCB1_D1_like"/>
    <property type="match status" value="1"/>
</dbReference>
<feature type="transmembrane region" description="Helical" evidence="12">
    <location>
        <begin position="116"/>
        <end position="139"/>
    </location>
</feature>
<evidence type="ECO:0000256" key="7">
    <source>
        <dbReference type="ARBA" id="ARBA00022840"/>
    </source>
</evidence>
<dbReference type="AlphaFoldDB" id="A0ABD3T410"/>
<keyword evidence="7" id="KW-0067">ATP-binding</keyword>
<dbReference type="GO" id="GO:0005524">
    <property type="term" value="F:ATP binding"/>
    <property type="evidence" value="ECO:0007669"/>
    <property type="project" value="UniProtKB-KW"/>
</dbReference>
<dbReference type="InterPro" id="IPR027417">
    <property type="entry name" value="P-loop_NTPase"/>
</dbReference>
<dbReference type="PROSITE" id="PS50929">
    <property type="entry name" value="ABC_TM1F"/>
    <property type="match status" value="2"/>
</dbReference>
<proteinExistence type="inferred from homology"/>
<dbReference type="Proteomes" id="UP001634394">
    <property type="component" value="Unassembled WGS sequence"/>
</dbReference>
<dbReference type="SUPFAM" id="SSF90123">
    <property type="entry name" value="ABC transporter transmembrane region"/>
    <property type="match status" value="2"/>
</dbReference>
<dbReference type="Pfam" id="PF00005">
    <property type="entry name" value="ABC_tran"/>
    <property type="match status" value="2"/>
</dbReference>
<dbReference type="SUPFAM" id="SSF52540">
    <property type="entry name" value="P-loop containing nucleoside triphosphate hydrolases"/>
    <property type="match status" value="2"/>
</dbReference>
<evidence type="ECO:0000256" key="9">
    <source>
        <dbReference type="ARBA" id="ARBA00022989"/>
    </source>
</evidence>
<comment type="subcellular location">
    <subcellularLocation>
        <location evidence="1">Membrane</location>
        <topology evidence="1">Multi-pass membrane protein</topology>
    </subcellularLocation>
</comment>
<feature type="domain" description="ABC transmembrane type-1" evidence="14">
    <location>
        <begin position="528"/>
        <end position="804"/>
    </location>
</feature>
<evidence type="ECO:0000256" key="6">
    <source>
        <dbReference type="ARBA" id="ARBA00022741"/>
    </source>
</evidence>
<comment type="similarity">
    <text evidence="2">Belongs to the ABC transporter superfamily. ABCB family. Multidrug resistance exporter (TC 3.A.1.201) subfamily.</text>
</comment>
<keyword evidence="11" id="KW-0325">Glycoprotein</keyword>
<dbReference type="FunFam" id="1.20.1560.10:FF:000009">
    <property type="entry name" value="ABC transporter B family member 1"/>
    <property type="match status" value="1"/>
</dbReference>
<evidence type="ECO:0000256" key="2">
    <source>
        <dbReference type="ARBA" id="ARBA00007577"/>
    </source>
</evidence>
<dbReference type="EMBL" id="JBJQND010000019">
    <property type="protein sequence ID" value="KAL3831647.1"/>
    <property type="molecule type" value="Genomic_DNA"/>
</dbReference>
<evidence type="ECO:0000256" key="1">
    <source>
        <dbReference type="ARBA" id="ARBA00004141"/>
    </source>
</evidence>
<dbReference type="GO" id="GO:0016020">
    <property type="term" value="C:membrane"/>
    <property type="evidence" value="ECO:0007669"/>
    <property type="project" value="UniProtKB-SubCell"/>
</dbReference>
<evidence type="ECO:0000259" key="14">
    <source>
        <dbReference type="PROSITE" id="PS50929"/>
    </source>
</evidence>
<feature type="transmembrane region" description="Helical" evidence="12">
    <location>
        <begin position="524"/>
        <end position="548"/>
    </location>
</feature>
<reference evidence="15 16" key="1">
    <citation type="submission" date="2024-11" db="EMBL/GenBank/DDBJ databases">
        <title>Chromosome-level genome assembly of the freshwater bivalve Anodonta woodiana.</title>
        <authorList>
            <person name="Chen X."/>
        </authorList>
    </citation>
    <scope>NUCLEOTIDE SEQUENCE [LARGE SCALE GENOMIC DNA]</scope>
    <source>
        <strain evidence="15">MN2024</strain>
        <tissue evidence="15">Gills</tissue>
    </source>
</reference>
<organism evidence="15 16">
    <name type="scientific">Sinanodonta woodiana</name>
    <name type="common">Chinese pond mussel</name>
    <name type="synonym">Anodonta woodiana</name>
    <dbReference type="NCBI Taxonomy" id="1069815"/>
    <lineage>
        <taxon>Eukaryota</taxon>
        <taxon>Metazoa</taxon>
        <taxon>Spiralia</taxon>
        <taxon>Lophotrochozoa</taxon>
        <taxon>Mollusca</taxon>
        <taxon>Bivalvia</taxon>
        <taxon>Autobranchia</taxon>
        <taxon>Heteroconchia</taxon>
        <taxon>Palaeoheterodonta</taxon>
        <taxon>Unionida</taxon>
        <taxon>Unionoidea</taxon>
        <taxon>Unionidae</taxon>
        <taxon>Unioninae</taxon>
        <taxon>Sinanodonta</taxon>
    </lineage>
</organism>
<dbReference type="CDD" id="cd18578">
    <property type="entry name" value="ABC_6TM_Pgp_ABCB1_D2_like"/>
    <property type="match status" value="1"/>
</dbReference>
<dbReference type="PROSITE" id="PS50893">
    <property type="entry name" value="ABC_TRANSPORTER_2"/>
    <property type="match status" value="2"/>
</dbReference>
<keyword evidence="8" id="KW-1278">Translocase</keyword>
<dbReference type="Pfam" id="PF00664">
    <property type="entry name" value="ABC_membrane"/>
    <property type="match status" value="2"/>
</dbReference>
<keyword evidence="16" id="KW-1185">Reference proteome</keyword>
<evidence type="ECO:0000256" key="5">
    <source>
        <dbReference type="ARBA" id="ARBA00022737"/>
    </source>
</evidence>
<dbReference type="Gene3D" id="1.20.1560.10">
    <property type="entry name" value="ABC transporter type 1, transmembrane domain"/>
    <property type="match status" value="1"/>
</dbReference>
<dbReference type="InterPro" id="IPR003439">
    <property type="entry name" value="ABC_transporter-like_ATP-bd"/>
</dbReference>
<feature type="transmembrane region" description="Helical" evidence="12">
    <location>
        <begin position="647"/>
        <end position="667"/>
    </location>
</feature>
<feature type="domain" description="ABC transmembrane type-1" evidence="14">
    <location>
        <begin position="1"/>
        <end position="182"/>
    </location>
</feature>
<dbReference type="CDD" id="cd03249">
    <property type="entry name" value="ABC_MTABC3_MDL1_MDL2"/>
    <property type="match status" value="2"/>
</dbReference>
<feature type="domain" description="ABC transporter" evidence="13">
    <location>
        <begin position="217"/>
        <end position="453"/>
    </location>
</feature>
<feature type="transmembrane region" description="Helical" evidence="12">
    <location>
        <begin position="673"/>
        <end position="693"/>
    </location>
</feature>
<keyword evidence="9 12" id="KW-1133">Transmembrane helix</keyword>
<name>A0ABD3T410_SINWO</name>
<evidence type="ECO:0000313" key="15">
    <source>
        <dbReference type="EMBL" id="KAL3831647.1"/>
    </source>
</evidence>
<keyword evidence="6" id="KW-0547">Nucleotide-binding</keyword>
<feature type="transmembrane region" description="Helical" evidence="12">
    <location>
        <begin position="12"/>
        <end position="32"/>
    </location>
</feature>
<keyword evidence="3" id="KW-0813">Transport</keyword>
<dbReference type="FunFam" id="3.40.50.300:FF:000205">
    <property type="entry name" value="ABC transporter B family member 4"/>
    <property type="match status" value="1"/>
</dbReference>
<dbReference type="PROSITE" id="PS00211">
    <property type="entry name" value="ABC_TRANSPORTER_1"/>
    <property type="match status" value="2"/>
</dbReference>
<feature type="transmembrane region" description="Helical" evidence="12">
    <location>
        <begin position="568"/>
        <end position="591"/>
    </location>
</feature>
<dbReference type="InterPro" id="IPR036640">
    <property type="entry name" value="ABC1_TM_sf"/>
</dbReference>
<evidence type="ECO:0000256" key="10">
    <source>
        <dbReference type="ARBA" id="ARBA00023136"/>
    </source>
</evidence>
<dbReference type="PANTHER" id="PTHR43394:SF1">
    <property type="entry name" value="ATP-BINDING CASSETTE SUB-FAMILY B MEMBER 10, MITOCHONDRIAL"/>
    <property type="match status" value="1"/>
</dbReference>
<feature type="domain" description="ABC transporter" evidence="13">
    <location>
        <begin position="849"/>
        <end position="1087"/>
    </location>
</feature>
<dbReference type="FunFam" id="3.40.50.300:FF:000479">
    <property type="entry name" value="Multidrug resistance protein 1A"/>
    <property type="match status" value="1"/>
</dbReference>